<evidence type="ECO:0000259" key="5">
    <source>
        <dbReference type="PROSITE" id="PS50004"/>
    </source>
</evidence>
<keyword evidence="4" id="KW-0472">Membrane</keyword>
<keyword evidence="2" id="KW-0677">Repeat</keyword>
<sequence length="695" mass="76087">PLCALLPPGTPSRDVLLVSAIITVSLSVTIVLCGICQWCQRKMGKRYKTSLETVGTPDSSRGRSEKKTINDLDRDFWNNNDNTVQQKWSSYPPKEFILNISPYAPYGDPRLSLNGSLLSGAKLTASAAAGLSGDRDGRPGDKQRLGEDGMRSSVSAHSEPGAGKAARGRWHTVQSHLAAGKLSLSNSHPSGTVRDSVWHRPSVRSPDPRHSHRIRRRHLMPRKVGESPGSIRFRENPSSGRLCRPPSRGGGLGETFHCRHGSAGGRRGNSRGSRGGPARQGTAAGSKQRMAGGRSRSNPGSWDHVVGQIRNRGLDMKSFLEGRMVVLSLVLGLSEQDDFANIPDLQPAGTQPNQANAQGDKRLPAGGKAGNAAPAPGQPPHDESDRKTEPHSSVSDLVNSLTSEMLMLSPGSEDDEGHEGVSRENLGRIQFSVGYNFQESTLTVKIMKAQELPAKDFSGTSDPFVKIYLLPDKKHKLETKVKRKNLNPHWNETFLFEARPENVPPGAAPFPPALIFHAFPNPTLGLLRVGVPSQHPAPTEELWGAWVSSGNACVLQGSRGELLLSLCYNPSANSIVVNIIKARNLKAMDIGGTSDPYVKVWLMYKDKRVEKKKTVVMKRCLNPVFNESFAFDIPTERLRETTIVITVMDKDRLSRNDVIGKIYLSWKSGPGEVKHWKDMIARPRQAVAQWHQLKA</sequence>
<evidence type="ECO:0000256" key="1">
    <source>
        <dbReference type="ARBA" id="ARBA00006996"/>
    </source>
</evidence>
<name>A0A7L0A203_9CORV</name>
<dbReference type="PRINTS" id="PR00360">
    <property type="entry name" value="C2DOMAIN"/>
</dbReference>
<keyword evidence="4" id="KW-1133">Transmembrane helix</keyword>
<feature type="region of interest" description="Disordered" evidence="3">
    <location>
        <begin position="182"/>
        <end position="304"/>
    </location>
</feature>
<dbReference type="Pfam" id="PF00168">
    <property type="entry name" value="C2"/>
    <property type="match status" value="2"/>
</dbReference>
<protein>
    <submittedName>
        <fullName evidence="6">SYT7 protein</fullName>
    </submittedName>
</protein>
<feature type="compositionally biased region" description="Low complexity" evidence="3">
    <location>
        <begin position="364"/>
        <end position="375"/>
    </location>
</feature>
<dbReference type="FunFam" id="2.60.40.150:FF:000028">
    <property type="entry name" value="Synaptotagmin 7"/>
    <property type="match status" value="1"/>
</dbReference>
<accession>A0A7L0A203</accession>
<keyword evidence="7" id="KW-1185">Reference proteome</keyword>
<gene>
    <name evidence="6" type="primary">Syt7</name>
    <name evidence="6" type="ORF">DICMEG_R04784</name>
</gene>
<dbReference type="InterPro" id="IPR000008">
    <property type="entry name" value="C2_dom"/>
</dbReference>
<dbReference type="PANTHER" id="PTHR10024">
    <property type="entry name" value="SYNAPTOTAGMIN"/>
    <property type="match status" value="1"/>
</dbReference>
<comment type="similarity">
    <text evidence="1">Belongs to the synaptotagmin family.</text>
</comment>
<dbReference type="GO" id="GO:0005886">
    <property type="term" value="C:plasma membrane"/>
    <property type="evidence" value="ECO:0007669"/>
    <property type="project" value="TreeGrafter"/>
</dbReference>
<feature type="region of interest" description="Disordered" evidence="3">
    <location>
        <begin position="342"/>
        <end position="396"/>
    </location>
</feature>
<dbReference type="SUPFAM" id="SSF49562">
    <property type="entry name" value="C2 domain (Calcium/lipid-binding domain, CaLB)"/>
    <property type="match status" value="2"/>
</dbReference>
<evidence type="ECO:0000313" key="6">
    <source>
        <dbReference type="EMBL" id="NXJ26799.1"/>
    </source>
</evidence>
<dbReference type="GO" id="GO:0005544">
    <property type="term" value="F:calcium-dependent phospholipid binding"/>
    <property type="evidence" value="ECO:0007669"/>
    <property type="project" value="TreeGrafter"/>
</dbReference>
<dbReference type="GO" id="GO:0048791">
    <property type="term" value="P:calcium ion-regulated exocytosis of neurotransmitter"/>
    <property type="evidence" value="ECO:0007669"/>
    <property type="project" value="TreeGrafter"/>
</dbReference>
<dbReference type="InterPro" id="IPR001565">
    <property type="entry name" value="Synaptotagmin"/>
</dbReference>
<feature type="compositionally biased region" description="Basic and acidic residues" evidence="3">
    <location>
        <begin position="380"/>
        <end position="390"/>
    </location>
</feature>
<dbReference type="GO" id="GO:0008021">
    <property type="term" value="C:synaptic vesicle"/>
    <property type="evidence" value="ECO:0007669"/>
    <property type="project" value="TreeGrafter"/>
</dbReference>
<keyword evidence="4" id="KW-0812">Transmembrane</keyword>
<dbReference type="InterPro" id="IPR037741">
    <property type="entry name" value="C2B_Synaptotagmin-7"/>
</dbReference>
<evidence type="ECO:0000256" key="2">
    <source>
        <dbReference type="ARBA" id="ARBA00022737"/>
    </source>
</evidence>
<dbReference type="AlphaFoldDB" id="A0A7L0A203"/>
<feature type="compositionally biased region" description="Basic residues" evidence="3">
    <location>
        <begin position="210"/>
        <end position="221"/>
    </location>
</feature>
<dbReference type="PRINTS" id="PR00399">
    <property type="entry name" value="SYNAPTOTAGMN"/>
</dbReference>
<dbReference type="CDD" id="cd08405">
    <property type="entry name" value="C2B_Synaptotagmin-7"/>
    <property type="match status" value="1"/>
</dbReference>
<dbReference type="GO" id="GO:0001786">
    <property type="term" value="F:phosphatidylserine binding"/>
    <property type="evidence" value="ECO:0007669"/>
    <property type="project" value="TreeGrafter"/>
</dbReference>
<dbReference type="PROSITE" id="PS50004">
    <property type="entry name" value="C2"/>
    <property type="match status" value="2"/>
</dbReference>
<dbReference type="InterPro" id="IPR035892">
    <property type="entry name" value="C2_domain_sf"/>
</dbReference>
<dbReference type="GO" id="GO:0006906">
    <property type="term" value="P:vesicle fusion"/>
    <property type="evidence" value="ECO:0007669"/>
    <property type="project" value="TreeGrafter"/>
</dbReference>
<dbReference type="EMBL" id="VXAD01009594">
    <property type="protein sequence ID" value="NXJ26799.1"/>
    <property type="molecule type" value="Genomic_DNA"/>
</dbReference>
<feature type="non-terminal residue" evidence="6">
    <location>
        <position position="695"/>
    </location>
</feature>
<feature type="region of interest" description="Disordered" evidence="3">
    <location>
        <begin position="128"/>
        <end position="170"/>
    </location>
</feature>
<reference evidence="6 7" key="1">
    <citation type="submission" date="2019-09" db="EMBL/GenBank/DDBJ databases">
        <title>Bird 10,000 Genomes (B10K) Project - Family phase.</title>
        <authorList>
            <person name="Zhang G."/>
        </authorList>
    </citation>
    <scope>NUCLEOTIDE SEQUENCE [LARGE SCALE GENOMIC DNA]</scope>
    <source>
        <strain evidence="6">B10K-DU-001-48</strain>
        <tissue evidence="6">Muscle</tissue>
    </source>
</reference>
<organism evidence="6 7">
    <name type="scientific">Dicrurus megarhynchus</name>
    <dbReference type="NCBI Taxonomy" id="450177"/>
    <lineage>
        <taxon>Eukaryota</taxon>
        <taxon>Metazoa</taxon>
        <taxon>Chordata</taxon>
        <taxon>Craniata</taxon>
        <taxon>Vertebrata</taxon>
        <taxon>Euteleostomi</taxon>
        <taxon>Archelosauria</taxon>
        <taxon>Archosauria</taxon>
        <taxon>Dinosauria</taxon>
        <taxon>Saurischia</taxon>
        <taxon>Theropoda</taxon>
        <taxon>Coelurosauria</taxon>
        <taxon>Aves</taxon>
        <taxon>Neognathae</taxon>
        <taxon>Neoaves</taxon>
        <taxon>Telluraves</taxon>
        <taxon>Australaves</taxon>
        <taxon>Passeriformes</taxon>
        <taxon>Corvoidea</taxon>
        <taxon>Dicruridae</taxon>
        <taxon>Dicrurus</taxon>
    </lineage>
</organism>
<proteinExistence type="inferred from homology"/>
<evidence type="ECO:0000313" key="7">
    <source>
        <dbReference type="Proteomes" id="UP000537234"/>
    </source>
</evidence>
<dbReference type="Proteomes" id="UP000537234">
    <property type="component" value="Unassembled WGS sequence"/>
</dbReference>
<dbReference type="GO" id="GO:0005509">
    <property type="term" value="F:calcium ion binding"/>
    <property type="evidence" value="ECO:0007669"/>
    <property type="project" value="TreeGrafter"/>
</dbReference>
<dbReference type="GO" id="GO:0030276">
    <property type="term" value="F:clathrin binding"/>
    <property type="evidence" value="ECO:0007669"/>
    <property type="project" value="TreeGrafter"/>
</dbReference>
<comment type="caution">
    <text evidence="6">The sequence shown here is derived from an EMBL/GenBank/DDBJ whole genome shotgun (WGS) entry which is preliminary data.</text>
</comment>
<evidence type="ECO:0000256" key="3">
    <source>
        <dbReference type="SAM" id="MobiDB-lite"/>
    </source>
</evidence>
<feature type="domain" description="C2" evidence="5">
    <location>
        <begin position="425"/>
        <end position="544"/>
    </location>
</feature>
<dbReference type="Gene3D" id="2.60.40.150">
    <property type="entry name" value="C2 domain"/>
    <property type="match status" value="2"/>
</dbReference>
<dbReference type="PANTHER" id="PTHR10024:SF344">
    <property type="entry name" value="SYNAPTOTAGMIN-7"/>
    <property type="match status" value="1"/>
</dbReference>
<dbReference type="SMART" id="SM00239">
    <property type="entry name" value="C2"/>
    <property type="match status" value="2"/>
</dbReference>
<feature type="compositionally biased region" description="Basic and acidic residues" evidence="3">
    <location>
        <begin position="133"/>
        <end position="150"/>
    </location>
</feature>
<evidence type="ECO:0000256" key="4">
    <source>
        <dbReference type="SAM" id="Phobius"/>
    </source>
</evidence>
<feature type="transmembrane region" description="Helical" evidence="4">
    <location>
        <begin position="15"/>
        <end position="39"/>
    </location>
</feature>
<feature type="compositionally biased region" description="Polar residues" evidence="3">
    <location>
        <begin position="348"/>
        <end position="357"/>
    </location>
</feature>
<feature type="domain" description="C2" evidence="5">
    <location>
        <begin position="558"/>
        <end position="691"/>
    </location>
</feature>
<dbReference type="GO" id="GO:0030424">
    <property type="term" value="C:axon"/>
    <property type="evidence" value="ECO:0007669"/>
    <property type="project" value="TreeGrafter"/>
</dbReference>
<dbReference type="GO" id="GO:0000149">
    <property type="term" value="F:SNARE binding"/>
    <property type="evidence" value="ECO:0007669"/>
    <property type="project" value="TreeGrafter"/>
</dbReference>
<feature type="non-terminal residue" evidence="6">
    <location>
        <position position="1"/>
    </location>
</feature>